<dbReference type="EMBL" id="UARG01000036">
    <property type="protein sequence ID" value="SQA94446.1"/>
    <property type="molecule type" value="Genomic_DNA"/>
</dbReference>
<gene>
    <name evidence="2" type="ORF">NCTC11546_01789</name>
    <name evidence="3" type="ORF">NCTC11546_02616</name>
</gene>
<dbReference type="AlphaFoldDB" id="A0A2X2TQ19"/>
<keyword evidence="1" id="KW-0472">Membrane</keyword>
<dbReference type="RefSeq" id="WP_252864873.1">
    <property type="nucleotide sequence ID" value="NZ_UARG01000017.1"/>
</dbReference>
<sequence length="67" mass="7141">MVLEIVFSICLLVGFKTQLVAKLTACLIASFSLSMTISLGIKSTFDYSVWNAVAAALAIAIIDNNKS</sequence>
<evidence type="ECO:0000256" key="1">
    <source>
        <dbReference type="SAM" id="Phobius"/>
    </source>
</evidence>
<keyword evidence="1" id="KW-1133">Transmembrane helix</keyword>
<dbReference type="Proteomes" id="UP000249891">
    <property type="component" value="Unassembled WGS sequence"/>
</dbReference>
<evidence type="ECO:0000313" key="3">
    <source>
        <dbReference type="EMBL" id="SQA94446.1"/>
    </source>
</evidence>
<reference evidence="2 4" key="1">
    <citation type="submission" date="2018-06" db="EMBL/GenBank/DDBJ databases">
        <authorList>
            <consortium name="Pathogen Informatics"/>
            <person name="Doyle S."/>
        </authorList>
    </citation>
    <scope>NUCLEOTIDE SEQUENCE [LARGE SCALE GENOMIC DNA]</scope>
    <source>
        <strain evidence="2 4">NCTC11546</strain>
    </source>
</reference>
<name>A0A2X2TQ19_CAPOC</name>
<evidence type="ECO:0000313" key="4">
    <source>
        <dbReference type="Proteomes" id="UP000249891"/>
    </source>
</evidence>
<proteinExistence type="predicted"/>
<protein>
    <submittedName>
        <fullName evidence="2">Uncharacterized protein</fullName>
    </submittedName>
</protein>
<organism evidence="2 4">
    <name type="scientific">Capnocytophaga ochracea</name>
    <dbReference type="NCBI Taxonomy" id="1018"/>
    <lineage>
        <taxon>Bacteria</taxon>
        <taxon>Pseudomonadati</taxon>
        <taxon>Bacteroidota</taxon>
        <taxon>Flavobacteriia</taxon>
        <taxon>Flavobacteriales</taxon>
        <taxon>Flavobacteriaceae</taxon>
        <taxon>Capnocytophaga</taxon>
    </lineage>
</organism>
<feature type="transmembrane region" description="Helical" evidence="1">
    <location>
        <begin position="20"/>
        <end position="41"/>
    </location>
</feature>
<accession>A0A2X2TQ19</accession>
<dbReference type="EMBL" id="UARG01000017">
    <property type="protein sequence ID" value="SQA78550.1"/>
    <property type="molecule type" value="Genomic_DNA"/>
</dbReference>
<keyword evidence="1" id="KW-0812">Transmembrane</keyword>
<evidence type="ECO:0000313" key="2">
    <source>
        <dbReference type="EMBL" id="SQA78550.1"/>
    </source>
</evidence>